<dbReference type="PROSITE" id="PS00061">
    <property type="entry name" value="ADH_SHORT"/>
    <property type="match status" value="1"/>
</dbReference>
<sequence length="242" mass="25598">MKTAIITGASSGIGRAVAEKLAHAGWSIGLIARRSDVLEEMAASLPDAMALPCDVSDAAAVEEAFAVFAAKYGHLALLFNNAGVFTPQADIDDVPLDDWDRALSVNLTGMFLCARQAFGQMKRQEPRGGRIINNGSVSAHVPRPQAVTYTVTKHAITGLTKQLALDGRELDICCGQIDIGNTYTEMLADISDAAIAKGETPPPSFDVSHVADSVLAMAELPLNANVLFQTIMARGMPYVGRG</sequence>
<keyword evidence="5" id="KW-1185">Reference proteome</keyword>
<dbReference type="InterPro" id="IPR020904">
    <property type="entry name" value="Sc_DH/Rdtase_CS"/>
</dbReference>
<dbReference type="SUPFAM" id="SSF51735">
    <property type="entry name" value="NAD(P)-binding Rossmann-fold domains"/>
    <property type="match status" value="1"/>
</dbReference>
<gene>
    <name evidence="4" type="ORF">HCZ30_06725</name>
</gene>
<dbReference type="EMBL" id="JAATOP010000003">
    <property type="protein sequence ID" value="NIY72127.1"/>
    <property type="molecule type" value="Genomic_DNA"/>
</dbReference>
<dbReference type="PANTHER" id="PTHR43669:SF12">
    <property type="entry name" value="BLR5618 PROTEIN"/>
    <property type="match status" value="1"/>
</dbReference>
<dbReference type="InterPro" id="IPR002347">
    <property type="entry name" value="SDR_fam"/>
</dbReference>
<comment type="caution">
    <text evidence="4">The sequence shown here is derived from an EMBL/GenBank/DDBJ whole genome shotgun (WGS) entry which is preliminary data.</text>
</comment>
<dbReference type="RefSeq" id="WP_167637510.1">
    <property type="nucleotide sequence ID" value="NZ_JAATOP010000003.1"/>
</dbReference>
<reference evidence="4 5" key="1">
    <citation type="submission" date="2020-03" db="EMBL/GenBank/DDBJ databases">
        <title>Bacterial isolates of synthetic phycosphere.</title>
        <authorList>
            <person name="Fu H."/>
            <person name="Moran M.A."/>
        </authorList>
    </citation>
    <scope>NUCLEOTIDE SEQUENCE [LARGE SCALE GENOMIC DNA]</scope>
    <source>
        <strain evidence="4 5">HF1</strain>
    </source>
</reference>
<name>A0ABX0VVJ3_9RHOB</name>
<proteinExistence type="inferred from homology"/>
<keyword evidence="2" id="KW-0560">Oxidoreductase</keyword>
<evidence type="ECO:0000313" key="5">
    <source>
        <dbReference type="Proteomes" id="UP000709466"/>
    </source>
</evidence>
<evidence type="ECO:0000256" key="1">
    <source>
        <dbReference type="ARBA" id="ARBA00006484"/>
    </source>
</evidence>
<protein>
    <submittedName>
        <fullName evidence="4">SDR family oxidoreductase</fullName>
    </submittedName>
</protein>
<evidence type="ECO:0000256" key="2">
    <source>
        <dbReference type="ARBA" id="ARBA00023002"/>
    </source>
</evidence>
<organism evidence="4 5">
    <name type="scientific">Marivivens donghaensis</name>
    <dbReference type="NCBI Taxonomy" id="1699413"/>
    <lineage>
        <taxon>Bacteria</taxon>
        <taxon>Pseudomonadati</taxon>
        <taxon>Pseudomonadota</taxon>
        <taxon>Alphaproteobacteria</taxon>
        <taxon>Rhodobacterales</taxon>
        <taxon>Paracoccaceae</taxon>
        <taxon>Marivivens group</taxon>
        <taxon>Marivivens</taxon>
    </lineage>
</organism>
<dbReference type="PRINTS" id="PR00081">
    <property type="entry name" value="GDHRDH"/>
</dbReference>
<dbReference type="InterPro" id="IPR036291">
    <property type="entry name" value="NAD(P)-bd_dom_sf"/>
</dbReference>
<dbReference type="PANTHER" id="PTHR43669">
    <property type="entry name" value="5-KETO-D-GLUCONATE 5-REDUCTASE"/>
    <property type="match status" value="1"/>
</dbReference>
<dbReference type="Pfam" id="PF00106">
    <property type="entry name" value="adh_short"/>
    <property type="match status" value="1"/>
</dbReference>
<dbReference type="PRINTS" id="PR00080">
    <property type="entry name" value="SDRFAMILY"/>
</dbReference>
<evidence type="ECO:0000256" key="3">
    <source>
        <dbReference type="RuleBase" id="RU000363"/>
    </source>
</evidence>
<dbReference type="Gene3D" id="3.40.50.720">
    <property type="entry name" value="NAD(P)-binding Rossmann-like Domain"/>
    <property type="match status" value="1"/>
</dbReference>
<accession>A0ABX0VVJ3</accession>
<dbReference type="Proteomes" id="UP000709466">
    <property type="component" value="Unassembled WGS sequence"/>
</dbReference>
<dbReference type="CDD" id="cd05233">
    <property type="entry name" value="SDR_c"/>
    <property type="match status" value="1"/>
</dbReference>
<comment type="similarity">
    <text evidence="1 3">Belongs to the short-chain dehydrogenases/reductases (SDR) family.</text>
</comment>
<evidence type="ECO:0000313" key="4">
    <source>
        <dbReference type="EMBL" id="NIY72127.1"/>
    </source>
</evidence>